<organism evidence="1 2">
    <name type="scientific">Trametes coccinea (strain BRFM310)</name>
    <name type="common">Pycnoporus coccineus</name>
    <dbReference type="NCBI Taxonomy" id="1353009"/>
    <lineage>
        <taxon>Eukaryota</taxon>
        <taxon>Fungi</taxon>
        <taxon>Dikarya</taxon>
        <taxon>Basidiomycota</taxon>
        <taxon>Agaricomycotina</taxon>
        <taxon>Agaricomycetes</taxon>
        <taxon>Polyporales</taxon>
        <taxon>Polyporaceae</taxon>
        <taxon>Trametes</taxon>
    </lineage>
</organism>
<gene>
    <name evidence="1" type="ORF">PYCCODRAFT_58156</name>
</gene>
<reference evidence="1 2" key="1">
    <citation type="journal article" date="2015" name="Biotechnol. Biofuels">
        <title>Enhanced degradation of softwood versus hardwood by the white-rot fungus Pycnoporus coccineus.</title>
        <authorList>
            <person name="Couturier M."/>
            <person name="Navarro D."/>
            <person name="Chevret D."/>
            <person name="Henrissat B."/>
            <person name="Piumi F."/>
            <person name="Ruiz-Duenas F.J."/>
            <person name="Martinez A.T."/>
            <person name="Grigoriev I.V."/>
            <person name="Riley R."/>
            <person name="Lipzen A."/>
            <person name="Berrin J.G."/>
            <person name="Master E.R."/>
            <person name="Rosso M.N."/>
        </authorList>
    </citation>
    <scope>NUCLEOTIDE SEQUENCE [LARGE SCALE GENOMIC DNA]</scope>
    <source>
        <strain evidence="1 2">BRFM310</strain>
    </source>
</reference>
<dbReference type="AlphaFoldDB" id="A0A1Y2IU63"/>
<dbReference type="EMBL" id="KZ084095">
    <property type="protein sequence ID" value="OSD04680.1"/>
    <property type="molecule type" value="Genomic_DNA"/>
</dbReference>
<keyword evidence="2" id="KW-1185">Reference proteome</keyword>
<protein>
    <submittedName>
        <fullName evidence="1">Uncharacterized protein</fullName>
    </submittedName>
</protein>
<dbReference type="Proteomes" id="UP000193067">
    <property type="component" value="Unassembled WGS sequence"/>
</dbReference>
<evidence type="ECO:0000313" key="1">
    <source>
        <dbReference type="EMBL" id="OSD04680.1"/>
    </source>
</evidence>
<evidence type="ECO:0000313" key="2">
    <source>
        <dbReference type="Proteomes" id="UP000193067"/>
    </source>
</evidence>
<sequence length="249" mass="28294">MMQRLRSRHLYRARTRAVLPSHRIPTRRQACSLCRCPMAQYSSLRSPMQKGSRLSDHREGLLRILALANRCRMDDCALILSSTFCQWSRGPCIAAWGMGNCWKYVCRSKANWVLRQPVAYLGDGAVRFHQAPMSGLLRCRELSKRGLAATFSLAYRMAMMATHRLPLRHRLRGRASCAAVRDSTRSPGGWQGRRCHQRGPRVWGQGGMRHVGNDLRSSSAYHHEQRMLLMTGPSASLSQSSRRYLPPAC</sequence>
<name>A0A1Y2IU63_TRAC3</name>
<proteinExistence type="predicted"/>
<accession>A0A1Y2IU63</accession>